<evidence type="ECO:0000313" key="1">
    <source>
        <dbReference type="EMBL" id="CDZ93877.1"/>
    </source>
</evidence>
<evidence type="ECO:0000313" key="2">
    <source>
        <dbReference type="Proteomes" id="UP000053902"/>
    </source>
</evidence>
<accession>A0A078LU83</accession>
<protein>
    <submittedName>
        <fullName evidence="1">Uncharacterized protein</fullName>
    </submittedName>
</protein>
<sequence>MAAKEAAPLDGSVRGHGPLLRGMLVSEPHSLFLRIQ</sequence>
<dbReference type="EMBL" id="CCSF01000001">
    <property type="protein sequence ID" value="CDZ93877.1"/>
    <property type="molecule type" value="Genomic_DNA"/>
</dbReference>
<dbReference type="Proteomes" id="UP000053902">
    <property type="component" value="Unassembled WGS sequence"/>
</dbReference>
<reference evidence="1 2" key="1">
    <citation type="submission" date="2014-07" db="EMBL/GenBank/DDBJ databases">
        <authorList>
            <person name="Urmite Genomes Urmite Genomes"/>
        </authorList>
    </citation>
    <scope>NUCLEOTIDE SEQUENCE [LARGE SCALE GENOMIC DNA]</scope>
    <source>
        <strain evidence="1 2">20_BN</strain>
    </source>
</reference>
<gene>
    <name evidence="1" type="ORF">BN1079_01182</name>
</gene>
<name>A0A078LU83_9PSED</name>
<organism evidence="1 2">
    <name type="scientific">Pseudomonas saudiphocaensis</name>
    <dbReference type="NCBI Taxonomy" id="1499686"/>
    <lineage>
        <taxon>Bacteria</taxon>
        <taxon>Pseudomonadati</taxon>
        <taxon>Pseudomonadota</taxon>
        <taxon>Gammaproteobacteria</taxon>
        <taxon>Pseudomonadales</taxon>
        <taxon>Pseudomonadaceae</taxon>
        <taxon>Pseudomonas</taxon>
    </lineage>
</organism>
<dbReference type="HOGENOM" id="CLU_3357955_0_0_6"/>
<keyword evidence="2" id="KW-1185">Reference proteome</keyword>
<dbReference type="AlphaFoldDB" id="A0A078LU83"/>
<proteinExistence type="predicted"/>